<evidence type="ECO:0000313" key="2">
    <source>
        <dbReference type="EMBL" id="KAL3110026.1"/>
    </source>
</evidence>
<dbReference type="EMBL" id="JBICBT010000549">
    <property type="protein sequence ID" value="KAL3110026.1"/>
    <property type="molecule type" value="Genomic_DNA"/>
</dbReference>
<keyword evidence="3" id="KW-1185">Reference proteome</keyword>
<feature type="domain" description="F-box" evidence="1">
    <location>
        <begin position="1"/>
        <end position="46"/>
    </location>
</feature>
<comment type="caution">
    <text evidence="2">The sequence shown here is derived from an EMBL/GenBank/DDBJ whole genome shotgun (WGS) entry which is preliminary data.</text>
</comment>
<sequence>MSWLPNENLLDVFAFLSDVRLLRSISFVCHRFWRLSELALFKFHPMVAKSVRIGWDPKNDSHYFFVQSVKCAVALSNLALSVGPSDNSSSNWPPSLPPPNIVGIRRIRVEGKLTREVLEFLSRCAAKICECELDFENLESFLAELSRQKIHLDEFFAVFGSRFSSLWLDCRFVSFCLFNDFLRNDFVLRCSFLSIFHPFFAFDAKCLGNWLNWPSENGPKKNLTIICNGKRKNEANESIDQFVQMLFDQCHRHDEKIKNASFTVELHNFHTETLTQFEEGQMNFKMINTQFWVLNSNTEANVGEVKTIENIGTFVDIGTFDY</sequence>
<dbReference type="PROSITE" id="PS50181">
    <property type="entry name" value="FBOX"/>
    <property type="match status" value="1"/>
</dbReference>
<evidence type="ECO:0000313" key="3">
    <source>
        <dbReference type="Proteomes" id="UP001620626"/>
    </source>
</evidence>
<reference evidence="2 3" key="1">
    <citation type="submission" date="2024-10" db="EMBL/GenBank/DDBJ databases">
        <authorList>
            <person name="Kim D."/>
        </authorList>
    </citation>
    <scope>NUCLEOTIDE SEQUENCE [LARGE SCALE GENOMIC DNA]</scope>
    <source>
        <strain evidence="2">BH-2024</strain>
    </source>
</reference>
<dbReference type="InterPro" id="IPR036047">
    <property type="entry name" value="F-box-like_dom_sf"/>
</dbReference>
<proteinExistence type="predicted"/>
<dbReference type="InterPro" id="IPR001810">
    <property type="entry name" value="F-box_dom"/>
</dbReference>
<dbReference type="Proteomes" id="UP001620626">
    <property type="component" value="Unassembled WGS sequence"/>
</dbReference>
<protein>
    <recommendedName>
        <fullName evidence="1">F-box domain-containing protein</fullName>
    </recommendedName>
</protein>
<dbReference type="AlphaFoldDB" id="A0ABD2L4D2"/>
<dbReference type="SUPFAM" id="SSF81383">
    <property type="entry name" value="F-box domain"/>
    <property type="match status" value="1"/>
</dbReference>
<evidence type="ECO:0000259" key="1">
    <source>
        <dbReference type="PROSITE" id="PS50181"/>
    </source>
</evidence>
<name>A0ABD2L4D2_9BILA</name>
<organism evidence="2 3">
    <name type="scientific">Heterodera trifolii</name>
    <dbReference type="NCBI Taxonomy" id="157864"/>
    <lineage>
        <taxon>Eukaryota</taxon>
        <taxon>Metazoa</taxon>
        <taxon>Ecdysozoa</taxon>
        <taxon>Nematoda</taxon>
        <taxon>Chromadorea</taxon>
        <taxon>Rhabditida</taxon>
        <taxon>Tylenchina</taxon>
        <taxon>Tylenchomorpha</taxon>
        <taxon>Tylenchoidea</taxon>
        <taxon>Heteroderidae</taxon>
        <taxon>Heteroderinae</taxon>
        <taxon>Heterodera</taxon>
    </lineage>
</organism>
<gene>
    <name evidence="2" type="ORF">niasHT_015629</name>
</gene>
<accession>A0ABD2L4D2</accession>